<evidence type="ECO:0000313" key="1">
    <source>
        <dbReference type="EMBL" id="QJR35500.1"/>
    </source>
</evidence>
<gene>
    <name evidence="1" type="ORF">HKW67_08265</name>
</gene>
<reference evidence="1 2" key="1">
    <citation type="submission" date="2020-05" db="EMBL/GenBank/DDBJ databases">
        <title>Complete genome sequence of Gemmatimonas greenlandica TET16.</title>
        <authorList>
            <person name="Zeng Y."/>
        </authorList>
    </citation>
    <scope>NUCLEOTIDE SEQUENCE [LARGE SCALE GENOMIC DNA]</scope>
    <source>
        <strain evidence="1 2">TET16</strain>
    </source>
</reference>
<dbReference type="InterPro" id="IPR027417">
    <property type="entry name" value="P-loop_NTPase"/>
</dbReference>
<evidence type="ECO:0000313" key="2">
    <source>
        <dbReference type="Proteomes" id="UP000500938"/>
    </source>
</evidence>
<proteinExistence type="predicted"/>
<dbReference type="Proteomes" id="UP000500938">
    <property type="component" value="Chromosome"/>
</dbReference>
<dbReference type="KEGG" id="ggr:HKW67_08265"/>
<sequence length="289" mass="33296">MRFSSGRALRDQRAHAVTFFGMSGVGKTSLAGLLQKHDWFQYSVDYRIGTRYMDEHIVDNFKREAMRNPFLRQLLRSDSIYIRSNISFENLSPLSTYLGKPGDPERGGLSFDEYRRRQAQHRVAEIRALLDVPEFIERAKDIYGYSHFVCDSGGSLCEVVDPYDEHDPVLRCLADHTALVYIRGTPAHTRMLVDRFRAHPKPMYYNPAFLDAKWTEYKSLRGIVHDEQVDPDDFAVWGFEQLLAHRIPLYEAIASRYGYVIDMNDVPGVYTESDLLDLVARTIDAQVTA</sequence>
<name>A0A6M4ILH6_9BACT</name>
<dbReference type="RefSeq" id="WP_171224930.1">
    <property type="nucleotide sequence ID" value="NZ_CP053085.1"/>
</dbReference>
<dbReference type="EMBL" id="CP053085">
    <property type="protein sequence ID" value="QJR35500.1"/>
    <property type="molecule type" value="Genomic_DNA"/>
</dbReference>
<dbReference type="Gene3D" id="3.40.50.300">
    <property type="entry name" value="P-loop containing nucleotide triphosphate hydrolases"/>
    <property type="match status" value="1"/>
</dbReference>
<protein>
    <submittedName>
        <fullName evidence="1">ATPase</fullName>
    </submittedName>
</protein>
<dbReference type="SUPFAM" id="SSF52540">
    <property type="entry name" value="P-loop containing nucleoside triphosphate hydrolases"/>
    <property type="match status" value="1"/>
</dbReference>
<dbReference type="AlphaFoldDB" id="A0A6M4ILH6"/>
<accession>A0A6M4ILH6</accession>
<organism evidence="1 2">
    <name type="scientific">Gemmatimonas groenlandica</name>
    <dbReference type="NCBI Taxonomy" id="2732249"/>
    <lineage>
        <taxon>Bacteria</taxon>
        <taxon>Pseudomonadati</taxon>
        <taxon>Gemmatimonadota</taxon>
        <taxon>Gemmatimonadia</taxon>
        <taxon>Gemmatimonadales</taxon>
        <taxon>Gemmatimonadaceae</taxon>
        <taxon>Gemmatimonas</taxon>
    </lineage>
</organism>
<keyword evidence="2" id="KW-1185">Reference proteome</keyword>